<evidence type="ECO:0000256" key="1">
    <source>
        <dbReference type="SAM" id="MobiDB-lite"/>
    </source>
</evidence>
<feature type="region of interest" description="Disordered" evidence="1">
    <location>
        <begin position="1"/>
        <end position="20"/>
    </location>
</feature>
<protein>
    <submittedName>
        <fullName evidence="3">Uncharacterized protein</fullName>
    </submittedName>
</protein>
<proteinExistence type="predicted"/>
<keyword evidence="2" id="KW-0472">Membrane</keyword>
<gene>
    <name evidence="3" type="ORF">SELO1098_LOCUS30743</name>
</gene>
<organism evidence="3">
    <name type="scientific">Spumella elongata</name>
    <dbReference type="NCBI Taxonomy" id="89044"/>
    <lineage>
        <taxon>Eukaryota</taxon>
        <taxon>Sar</taxon>
        <taxon>Stramenopiles</taxon>
        <taxon>Ochrophyta</taxon>
        <taxon>Chrysophyceae</taxon>
        <taxon>Chromulinales</taxon>
        <taxon>Chromulinaceae</taxon>
        <taxon>Spumella</taxon>
    </lineage>
</organism>
<sequence length="273" mass="31651">MFEREKKYEPPVEREPTPFRSDSYHSLMTPEVAKLVFARYDKDIKGTSKGFIENPTDLERDIKENPTLGTTPEKELIITKASQMLMDFRIEERYRLRKARLFYCCVFCNISGLTLTLYSLSMTVIFEQFDSNPAAFYCSLLFYIPALVWFAYVYLPLKKERERRKRIHLAVKIRKHYKNVQESYFYGHEDSDEEELNNAEKALAKNKSKMSGTFSKDGRSSSFNSSKVIPSNNNSTNAPLRVSIEMPKAPARSSIKKVTGEKKASVQFKLPKK</sequence>
<feature type="transmembrane region" description="Helical" evidence="2">
    <location>
        <begin position="134"/>
        <end position="155"/>
    </location>
</feature>
<feature type="compositionally biased region" description="Basic and acidic residues" evidence="1">
    <location>
        <begin position="1"/>
        <end position="17"/>
    </location>
</feature>
<dbReference type="AlphaFoldDB" id="A0A7S3HQJ4"/>
<keyword evidence="2" id="KW-0812">Transmembrane</keyword>
<name>A0A7S3HQJ4_9STRA</name>
<keyword evidence="2" id="KW-1133">Transmembrane helix</keyword>
<feature type="transmembrane region" description="Helical" evidence="2">
    <location>
        <begin position="101"/>
        <end position="122"/>
    </location>
</feature>
<feature type="compositionally biased region" description="Polar residues" evidence="1">
    <location>
        <begin position="209"/>
        <end position="238"/>
    </location>
</feature>
<feature type="region of interest" description="Disordered" evidence="1">
    <location>
        <begin position="207"/>
        <end position="273"/>
    </location>
</feature>
<accession>A0A7S3HQJ4</accession>
<dbReference type="EMBL" id="HBIC01059937">
    <property type="protein sequence ID" value="CAE0301887.1"/>
    <property type="molecule type" value="Transcribed_RNA"/>
</dbReference>
<reference evidence="3" key="1">
    <citation type="submission" date="2021-01" db="EMBL/GenBank/DDBJ databases">
        <authorList>
            <person name="Corre E."/>
            <person name="Pelletier E."/>
            <person name="Niang G."/>
            <person name="Scheremetjew M."/>
            <person name="Finn R."/>
            <person name="Kale V."/>
            <person name="Holt S."/>
            <person name="Cochrane G."/>
            <person name="Meng A."/>
            <person name="Brown T."/>
            <person name="Cohen L."/>
        </authorList>
    </citation>
    <scope>NUCLEOTIDE SEQUENCE</scope>
    <source>
        <strain evidence="3">CCAP 955/1</strain>
    </source>
</reference>
<evidence type="ECO:0000256" key="2">
    <source>
        <dbReference type="SAM" id="Phobius"/>
    </source>
</evidence>
<evidence type="ECO:0000313" key="3">
    <source>
        <dbReference type="EMBL" id="CAE0301887.1"/>
    </source>
</evidence>